<sequence>MVELSRDDSCACRGLHVLNAAQVLEEGEDAKLQVGYSTDRSPLLGQLHNGVAFDYRAAAPQLVR</sequence>
<organism evidence="1 2">
    <name type="scientific">Symbiodinium natans</name>
    <dbReference type="NCBI Taxonomy" id="878477"/>
    <lineage>
        <taxon>Eukaryota</taxon>
        <taxon>Sar</taxon>
        <taxon>Alveolata</taxon>
        <taxon>Dinophyceae</taxon>
        <taxon>Suessiales</taxon>
        <taxon>Symbiodiniaceae</taxon>
        <taxon>Symbiodinium</taxon>
    </lineage>
</organism>
<evidence type="ECO:0000313" key="1">
    <source>
        <dbReference type="EMBL" id="CAE7542755.1"/>
    </source>
</evidence>
<dbReference type="AlphaFoldDB" id="A0A812TUB1"/>
<proteinExistence type="predicted"/>
<accession>A0A812TUB1</accession>
<evidence type="ECO:0000313" key="2">
    <source>
        <dbReference type="Proteomes" id="UP000604046"/>
    </source>
</evidence>
<dbReference type="Proteomes" id="UP000604046">
    <property type="component" value="Unassembled WGS sequence"/>
</dbReference>
<protein>
    <submittedName>
        <fullName evidence="1">ZFP36L1 protein</fullName>
    </submittedName>
</protein>
<gene>
    <name evidence="1" type="primary">ZFP36L1</name>
    <name evidence="1" type="ORF">SNAT2548_LOCUS30434</name>
</gene>
<keyword evidence="2" id="KW-1185">Reference proteome</keyword>
<dbReference type="EMBL" id="CAJNDS010002606">
    <property type="protein sequence ID" value="CAE7542755.1"/>
    <property type="molecule type" value="Genomic_DNA"/>
</dbReference>
<reference evidence="1" key="1">
    <citation type="submission" date="2021-02" db="EMBL/GenBank/DDBJ databases">
        <authorList>
            <person name="Dougan E. K."/>
            <person name="Rhodes N."/>
            <person name="Thang M."/>
            <person name="Chan C."/>
        </authorList>
    </citation>
    <scope>NUCLEOTIDE SEQUENCE</scope>
</reference>
<comment type="caution">
    <text evidence="1">The sequence shown here is derived from an EMBL/GenBank/DDBJ whole genome shotgun (WGS) entry which is preliminary data.</text>
</comment>
<name>A0A812TUB1_9DINO</name>